<accession>A0A9P9E3B5</accession>
<keyword evidence="2" id="KW-0732">Signal</keyword>
<evidence type="ECO:0000256" key="2">
    <source>
        <dbReference type="SAM" id="SignalP"/>
    </source>
</evidence>
<gene>
    <name evidence="3" type="ORF">B0J11DRAFT_577668</name>
</gene>
<keyword evidence="4" id="KW-1185">Reference proteome</keyword>
<proteinExistence type="predicted"/>
<dbReference type="OrthoDB" id="5347452at2759"/>
<organism evidence="3 4">
    <name type="scientific">Dendryphion nanum</name>
    <dbReference type="NCBI Taxonomy" id="256645"/>
    <lineage>
        <taxon>Eukaryota</taxon>
        <taxon>Fungi</taxon>
        <taxon>Dikarya</taxon>
        <taxon>Ascomycota</taxon>
        <taxon>Pezizomycotina</taxon>
        <taxon>Dothideomycetes</taxon>
        <taxon>Pleosporomycetidae</taxon>
        <taxon>Pleosporales</taxon>
        <taxon>Torulaceae</taxon>
        <taxon>Dendryphion</taxon>
    </lineage>
</organism>
<keyword evidence="1" id="KW-0472">Membrane</keyword>
<reference evidence="3" key="1">
    <citation type="journal article" date="2021" name="Nat. Commun.">
        <title>Genetic determinants of endophytism in the Arabidopsis root mycobiome.</title>
        <authorList>
            <person name="Mesny F."/>
            <person name="Miyauchi S."/>
            <person name="Thiergart T."/>
            <person name="Pickel B."/>
            <person name="Atanasova L."/>
            <person name="Karlsson M."/>
            <person name="Huettel B."/>
            <person name="Barry K.W."/>
            <person name="Haridas S."/>
            <person name="Chen C."/>
            <person name="Bauer D."/>
            <person name="Andreopoulos W."/>
            <person name="Pangilinan J."/>
            <person name="LaButti K."/>
            <person name="Riley R."/>
            <person name="Lipzen A."/>
            <person name="Clum A."/>
            <person name="Drula E."/>
            <person name="Henrissat B."/>
            <person name="Kohler A."/>
            <person name="Grigoriev I.V."/>
            <person name="Martin F.M."/>
            <person name="Hacquard S."/>
        </authorList>
    </citation>
    <scope>NUCLEOTIDE SEQUENCE</scope>
    <source>
        <strain evidence="3">MPI-CAGE-CH-0243</strain>
    </source>
</reference>
<name>A0A9P9E3B5_9PLEO</name>
<evidence type="ECO:0000313" key="3">
    <source>
        <dbReference type="EMBL" id="KAH7130118.1"/>
    </source>
</evidence>
<comment type="caution">
    <text evidence="3">The sequence shown here is derived from an EMBL/GenBank/DDBJ whole genome shotgun (WGS) entry which is preliminary data.</text>
</comment>
<protein>
    <recommendedName>
        <fullName evidence="5">Transmembrane protein</fullName>
    </recommendedName>
</protein>
<feature type="chain" id="PRO_5040425811" description="Transmembrane protein" evidence="2">
    <location>
        <begin position="19"/>
        <end position="338"/>
    </location>
</feature>
<sequence>MKLRFCMWAIEFASVVAANRLGDLRAGITPTAGLKSVITPPPAFHAKLFKRALATCGYIRGNTASPLTCADGYNCITTAHALPVFACCNSIECIQDWGICQEYGAQDSCGGLPPDSCSSIYGSVLKCSSEAPRCYRYARSSVRGDYFTYYSYACGTATSDILVLATVTNGNQDSATKPTGAASNPYASIPGYTYPPYASAPSGAGSGGTKSKLSTRGIVLIVIFGGGALFVALVLGYIFIYQRHRQNRNKKDSAYTPQPPPVHPDMVTTGPGQVYRWNDSAPVGPPSNAAVFKPTEIVSTAHEMAAPVRPLYEMPGGYDTHAGVFGQRPTGLDSRSPN</sequence>
<feature type="signal peptide" evidence="2">
    <location>
        <begin position="1"/>
        <end position="18"/>
    </location>
</feature>
<dbReference type="AlphaFoldDB" id="A0A9P9E3B5"/>
<keyword evidence="1" id="KW-0812">Transmembrane</keyword>
<feature type="transmembrane region" description="Helical" evidence="1">
    <location>
        <begin position="218"/>
        <end position="241"/>
    </location>
</feature>
<evidence type="ECO:0000313" key="4">
    <source>
        <dbReference type="Proteomes" id="UP000700596"/>
    </source>
</evidence>
<keyword evidence="1" id="KW-1133">Transmembrane helix</keyword>
<evidence type="ECO:0008006" key="5">
    <source>
        <dbReference type="Google" id="ProtNLM"/>
    </source>
</evidence>
<dbReference type="Proteomes" id="UP000700596">
    <property type="component" value="Unassembled WGS sequence"/>
</dbReference>
<evidence type="ECO:0000256" key="1">
    <source>
        <dbReference type="SAM" id="Phobius"/>
    </source>
</evidence>
<dbReference type="EMBL" id="JAGMWT010000004">
    <property type="protein sequence ID" value="KAH7130118.1"/>
    <property type="molecule type" value="Genomic_DNA"/>
</dbReference>